<accession>A0A1T4MAM8</accession>
<keyword evidence="7" id="KW-0413">Isomerase</keyword>
<dbReference type="AlphaFoldDB" id="A0A1T4MAM8"/>
<proteinExistence type="predicted"/>
<keyword evidence="4" id="KW-0676">Redox-active center</keyword>
<name>A0A1T4MAM8_9BACT</name>
<reference evidence="8" key="1">
    <citation type="submission" date="2017-02" db="EMBL/GenBank/DDBJ databases">
        <authorList>
            <person name="Varghese N."/>
            <person name="Submissions S."/>
        </authorList>
    </citation>
    <scope>NUCLEOTIDE SEQUENCE [LARGE SCALE GENOMIC DNA]</scope>
    <source>
        <strain evidence="8">DSM 22224</strain>
    </source>
</reference>
<evidence type="ECO:0000256" key="1">
    <source>
        <dbReference type="ARBA" id="ARBA00004196"/>
    </source>
</evidence>
<evidence type="ECO:0000313" key="7">
    <source>
        <dbReference type="EMBL" id="SJZ63764.1"/>
    </source>
</evidence>
<feature type="chain" id="PRO_5013159946" evidence="5">
    <location>
        <begin position="29"/>
        <end position="498"/>
    </location>
</feature>
<dbReference type="PROSITE" id="PS51352">
    <property type="entry name" value="THIOREDOXIN_2"/>
    <property type="match status" value="1"/>
</dbReference>
<dbReference type="InterPro" id="IPR013766">
    <property type="entry name" value="Thioredoxin_domain"/>
</dbReference>
<dbReference type="EMBL" id="FUWZ01000001">
    <property type="protein sequence ID" value="SJZ63764.1"/>
    <property type="molecule type" value="Genomic_DNA"/>
</dbReference>
<dbReference type="PANTHER" id="PTHR42852">
    <property type="entry name" value="THIOL:DISULFIDE INTERCHANGE PROTEIN DSBE"/>
    <property type="match status" value="1"/>
</dbReference>
<dbReference type="InterPro" id="IPR036249">
    <property type="entry name" value="Thioredoxin-like_sf"/>
</dbReference>
<evidence type="ECO:0000256" key="2">
    <source>
        <dbReference type="ARBA" id="ARBA00022748"/>
    </source>
</evidence>
<keyword evidence="3" id="KW-1015">Disulfide bond</keyword>
<dbReference type="Pfam" id="PF08534">
    <property type="entry name" value="Redoxin"/>
    <property type="match status" value="1"/>
</dbReference>
<dbReference type="STRING" id="634771.SAMN04488128_1011010"/>
<feature type="domain" description="Thioredoxin" evidence="6">
    <location>
        <begin position="356"/>
        <end position="498"/>
    </location>
</feature>
<evidence type="ECO:0000313" key="8">
    <source>
        <dbReference type="Proteomes" id="UP000190367"/>
    </source>
</evidence>
<dbReference type="PANTHER" id="PTHR42852:SF6">
    <property type="entry name" value="THIOL:DISULFIDE INTERCHANGE PROTEIN DSBE"/>
    <property type="match status" value="1"/>
</dbReference>
<comment type="subcellular location">
    <subcellularLocation>
        <location evidence="1">Cell envelope</location>
    </subcellularLocation>
</comment>
<dbReference type="InterPro" id="IPR013740">
    <property type="entry name" value="Redoxin"/>
</dbReference>
<dbReference type="Gene3D" id="3.40.30.10">
    <property type="entry name" value="Glutaredoxin"/>
    <property type="match status" value="1"/>
</dbReference>
<dbReference type="GO" id="GO:0016853">
    <property type="term" value="F:isomerase activity"/>
    <property type="evidence" value="ECO:0007669"/>
    <property type="project" value="UniProtKB-KW"/>
</dbReference>
<gene>
    <name evidence="7" type="ORF">SAMN04488128_1011010</name>
</gene>
<keyword evidence="8" id="KW-1185">Reference proteome</keyword>
<feature type="signal peptide" evidence="5">
    <location>
        <begin position="1"/>
        <end position="28"/>
    </location>
</feature>
<dbReference type="InterPro" id="IPR050553">
    <property type="entry name" value="Thioredoxin_ResA/DsbE_sf"/>
</dbReference>
<dbReference type="CDD" id="cd02966">
    <property type="entry name" value="TlpA_like_family"/>
    <property type="match status" value="1"/>
</dbReference>
<keyword evidence="2" id="KW-0201">Cytochrome c-type biogenesis</keyword>
<sequence length="498" mass="57080">MPNTFFMKPWFRNTVLYFATAAALPAFSQVKISGKLPPATASSLLLTMPGQEPLKVPADNNGRFAVTTGQIPRGIYQLGAIGPVYLEPGYALEIVPDGDDFRFKGKGSTENNLIRAAASELKKYVPMYKGDYLYSFYQVSLPEFRQKMAAWQQAAANILSKSDNAYFRELENTAVMFRVKNIAQDWWLNYGVDSVKRIAFQKMLEAPKELNDTTLHVRLRKAFNDMRTKTLTRQERSEIDSFSFHGWSMNNDDWFRNLASYREALDSRITNIMYAGYQQEMNAGQPQEMIKLTIITKEITSPFIREYYQYQQTANILKMSDDPEEVDSLYKNFMAKVTNDVYRKSINEVYDNLKKFGDNQPAPDFEFENVHGAKVKLSSLKGKYVYIDVWATWCGPCKREIPFLTNMEASYAGKNIHFVSLSVDRQADKEKWQAFVKDNQLKGEQLITDNDFNVDFIKKFNINAIPRFILIGPDGKIVSANAKRPSDPELQQQLNGLL</sequence>
<evidence type="ECO:0000256" key="4">
    <source>
        <dbReference type="ARBA" id="ARBA00023284"/>
    </source>
</evidence>
<organism evidence="7 8">
    <name type="scientific">Chitinophaga eiseniae</name>
    <dbReference type="NCBI Taxonomy" id="634771"/>
    <lineage>
        <taxon>Bacteria</taxon>
        <taxon>Pseudomonadati</taxon>
        <taxon>Bacteroidota</taxon>
        <taxon>Chitinophagia</taxon>
        <taxon>Chitinophagales</taxon>
        <taxon>Chitinophagaceae</taxon>
        <taxon>Chitinophaga</taxon>
    </lineage>
</organism>
<evidence type="ECO:0000256" key="5">
    <source>
        <dbReference type="SAM" id="SignalP"/>
    </source>
</evidence>
<evidence type="ECO:0000256" key="3">
    <source>
        <dbReference type="ARBA" id="ARBA00023157"/>
    </source>
</evidence>
<evidence type="ECO:0000259" key="6">
    <source>
        <dbReference type="PROSITE" id="PS51352"/>
    </source>
</evidence>
<dbReference type="GO" id="GO:0016491">
    <property type="term" value="F:oxidoreductase activity"/>
    <property type="evidence" value="ECO:0007669"/>
    <property type="project" value="InterPro"/>
</dbReference>
<protein>
    <submittedName>
        <fullName evidence="7">Thiol-disulfide isomerase or thioredoxin</fullName>
    </submittedName>
</protein>
<keyword evidence="5" id="KW-0732">Signal</keyword>
<dbReference type="GO" id="GO:0030313">
    <property type="term" value="C:cell envelope"/>
    <property type="evidence" value="ECO:0007669"/>
    <property type="project" value="UniProtKB-SubCell"/>
</dbReference>
<dbReference type="SUPFAM" id="SSF52833">
    <property type="entry name" value="Thioredoxin-like"/>
    <property type="match status" value="1"/>
</dbReference>
<dbReference type="Proteomes" id="UP000190367">
    <property type="component" value="Unassembled WGS sequence"/>
</dbReference>
<dbReference type="GO" id="GO:0017004">
    <property type="term" value="P:cytochrome complex assembly"/>
    <property type="evidence" value="ECO:0007669"/>
    <property type="project" value="UniProtKB-KW"/>
</dbReference>